<keyword evidence="3" id="KW-0808">Transferase</keyword>
<dbReference type="InterPro" id="IPR017441">
    <property type="entry name" value="Protein_kinase_ATP_BS"/>
</dbReference>
<dbReference type="Gene3D" id="1.10.510.10">
    <property type="entry name" value="Transferase(Phosphotransferase) domain 1"/>
    <property type="match status" value="1"/>
</dbReference>
<dbReference type="EMBL" id="SOCE01000001">
    <property type="protein sequence ID" value="TDU88369.1"/>
    <property type="molecule type" value="Genomic_DNA"/>
</dbReference>
<reference evidence="11 12" key="1">
    <citation type="submission" date="2019-03" db="EMBL/GenBank/DDBJ databases">
        <title>Genomic Encyclopedia of Type Strains, Phase III (KMG-III): the genomes of soil and plant-associated and newly described type strains.</title>
        <authorList>
            <person name="Whitman W."/>
        </authorList>
    </citation>
    <scope>NUCLEOTIDE SEQUENCE [LARGE SCALE GENOMIC DNA]</scope>
    <source>
        <strain evidence="11 12">VKM Ac-2575</strain>
    </source>
</reference>
<evidence type="ECO:0000256" key="3">
    <source>
        <dbReference type="ARBA" id="ARBA00022679"/>
    </source>
</evidence>
<dbReference type="InterPro" id="IPR008271">
    <property type="entry name" value="Ser/Thr_kinase_AS"/>
</dbReference>
<evidence type="ECO:0000256" key="6">
    <source>
        <dbReference type="ARBA" id="ARBA00022840"/>
    </source>
</evidence>
<dbReference type="SUPFAM" id="SSF56112">
    <property type="entry name" value="Protein kinase-like (PK-like)"/>
    <property type="match status" value="1"/>
</dbReference>
<evidence type="ECO:0000259" key="10">
    <source>
        <dbReference type="PROSITE" id="PS50011"/>
    </source>
</evidence>
<gene>
    <name evidence="11" type="ORF">EV138_1913</name>
</gene>
<feature type="transmembrane region" description="Helical" evidence="9">
    <location>
        <begin position="313"/>
        <end position="333"/>
    </location>
</feature>
<dbReference type="InterPro" id="IPR011009">
    <property type="entry name" value="Kinase-like_dom_sf"/>
</dbReference>
<keyword evidence="6 7" id="KW-0067">ATP-binding</keyword>
<evidence type="ECO:0000313" key="11">
    <source>
        <dbReference type="EMBL" id="TDU88369.1"/>
    </source>
</evidence>
<dbReference type="PANTHER" id="PTHR43289">
    <property type="entry name" value="MITOGEN-ACTIVATED PROTEIN KINASE KINASE KINASE 20-RELATED"/>
    <property type="match status" value="1"/>
</dbReference>
<dbReference type="GO" id="GO:0005524">
    <property type="term" value="F:ATP binding"/>
    <property type="evidence" value="ECO:0007669"/>
    <property type="project" value="UniProtKB-UniRule"/>
</dbReference>
<evidence type="ECO:0000256" key="9">
    <source>
        <dbReference type="SAM" id="Phobius"/>
    </source>
</evidence>
<dbReference type="SMART" id="SM00220">
    <property type="entry name" value="S_TKc"/>
    <property type="match status" value="1"/>
</dbReference>
<dbReference type="Proteomes" id="UP000295151">
    <property type="component" value="Unassembled WGS sequence"/>
</dbReference>
<evidence type="ECO:0000256" key="4">
    <source>
        <dbReference type="ARBA" id="ARBA00022741"/>
    </source>
</evidence>
<feature type="binding site" evidence="7">
    <location>
        <position position="36"/>
    </location>
    <ligand>
        <name>ATP</name>
        <dbReference type="ChEBI" id="CHEBI:30616"/>
    </ligand>
</feature>
<dbReference type="EC" id="2.7.11.1" evidence="1"/>
<feature type="region of interest" description="Disordered" evidence="8">
    <location>
        <begin position="339"/>
        <end position="467"/>
    </location>
</feature>
<keyword evidence="4 7" id="KW-0547">Nucleotide-binding</keyword>
<keyword evidence="9" id="KW-0812">Transmembrane</keyword>
<keyword evidence="5 11" id="KW-0418">Kinase</keyword>
<evidence type="ECO:0000256" key="1">
    <source>
        <dbReference type="ARBA" id="ARBA00012513"/>
    </source>
</evidence>
<keyword evidence="12" id="KW-1185">Reference proteome</keyword>
<dbReference type="FunFam" id="1.10.510.10:FF:000021">
    <property type="entry name" value="Serine/threonine protein kinase"/>
    <property type="match status" value="1"/>
</dbReference>
<keyword evidence="9" id="KW-0472">Membrane</keyword>
<feature type="compositionally biased region" description="Low complexity" evidence="8">
    <location>
        <begin position="453"/>
        <end position="467"/>
    </location>
</feature>
<dbReference type="PROSITE" id="PS00107">
    <property type="entry name" value="PROTEIN_KINASE_ATP"/>
    <property type="match status" value="1"/>
</dbReference>
<dbReference type="GO" id="GO:0004674">
    <property type="term" value="F:protein serine/threonine kinase activity"/>
    <property type="evidence" value="ECO:0007669"/>
    <property type="project" value="UniProtKB-KW"/>
</dbReference>
<dbReference type="RefSeq" id="WP_133978004.1">
    <property type="nucleotide sequence ID" value="NZ_SOCE01000001.1"/>
</dbReference>
<dbReference type="Gene3D" id="3.30.200.20">
    <property type="entry name" value="Phosphorylase Kinase, domain 1"/>
    <property type="match status" value="1"/>
</dbReference>
<sequence length="467" mass="47534">MLVAERYKVGRSLGRGGMGEVFHAVDEQLQRPVALKLMLPTAGDLTSAERFRREARAAARLSDPHLVAVYDFGRHGDQSFLVMELVEGSTVAAELAEHGPLPKDRAIDIVEQSAAGLAAAHELDVVHRDVKPGNLLLTPTGTVKVADFGIAHLPGDGATTLTGTGQIIGSTRYLAPERAQGGRAVKASDVYSLGCVLYELVTGQPPFTGEHPTAILYQHVDTPPTPPSTIRPELAGSFEAVLLQMLAKDPTERPTAADIAGGALRAPLGEVSTAPLVPAAPLVGGAVVDQTAPITPAAVPVVAAPPRRDRRQVLMAGAIAAVAVAAAVTAILLNNNGPNLPATTDVGPKPSVTSGTPGAKSTDEPTSGPTQSGGANQPTQSTSTQPSPSTSPTGSPTSQSPTPSTNTQSPNTPSPSKPSDSPTASTPTKSTPSPTTSESSTPDPTATPPAGTPTPGTQNAGTPNPKS</sequence>
<dbReference type="PROSITE" id="PS50011">
    <property type="entry name" value="PROTEIN_KINASE_DOM"/>
    <property type="match status" value="1"/>
</dbReference>
<feature type="compositionally biased region" description="Polar residues" evidence="8">
    <location>
        <begin position="364"/>
        <end position="376"/>
    </location>
</feature>
<evidence type="ECO:0000256" key="7">
    <source>
        <dbReference type="PROSITE-ProRule" id="PRU10141"/>
    </source>
</evidence>
<proteinExistence type="predicted"/>
<keyword evidence="9" id="KW-1133">Transmembrane helix</keyword>
<evidence type="ECO:0000256" key="2">
    <source>
        <dbReference type="ARBA" id="ARBA00022527"/>
    </source>
</evidence>
<evidence type="ECO:0000313" key="12">
    <source>
        <dbReference type="Proteomes" id="UP000295151"/>
    </source>
</evidence>
<protein>
    <recommendedName>
        <fullName evidence="1">non-specific serine/threonine protein kinase</fullName>
        <ecNumber evidence="1">2.7.11.1</ecNumber>
    </recommendedName>
</protein>
<dbReference type="CDD" id="cd14014">
    <property type="entry name" value="STKc_PknB_like"/>
    <property type="match status" value="1"/>
</dbReference>
<feature type="compositionally biased region" description="Low complexity" evidence="8">
    <location>
        <begin position="417"/>
        <end position="444"/>
    </location>
</feature>
<evidence type="ECO:0000256" key="5">
    <source>
        <dbReference type="ARBA" id="ARBA00022777"/>
    </source>
</evidence>
<dbReference type="PROSITE" id="PS00108">
    <property type="entry name" value="PROTEIN_KINASE_ST"/>
    <property type="match status" value="1"/>
</dbReference>
<feature type="domain" description="Protein kinase" evidence="10">
    <location>
        <begin position="7"/>
        <end position="277"/>
    </location>
</feature>
<name>A0A4R7T9L8_9ACTN</name>
<feature type="compositionally biased region" description="Low complexity" evidence="8">
    <location>
        <begin position="377"/>
        <end position="411"/>
    </location>
</feature>
<dbReference type="OrthoDB" id="9762169at2"/>
<accession>A0A4R7T9L8</accession>
<dbReference type="InterPro" id="IPR000719">
    <property type="entry name" value="Prot_kinase_dom"/>
</dbReference>
<comment type="caution">
    <text evidence="11">The sequence shown here is derived from an EMBL/GenBank/DDBJ whole genome shotgun (WGS) entry which is preliminary data.</text>
</comment>
<dbReference type="Pfam" id="PF00069">
    <property type="entry name" value="Pkinase"/>
    <property type="match status" value="1"/>
</dbReference>
<keyword evidence="2" id="KW-0723">Serine/threonine-protein kinase</keyword>
<organism evidence="11 12">
    <name type="scientific">Kribbella voronezhensis</name>
    <dbReference type="NCBI Taxonomy" id="2512212"/>
    <lineage>
        <taxon>Bacteria</taxon>
        <taxon>Bacillati</taxon>
        <taxon>Actinomycetota</taxon>
        <taxon>Actinomycetes</taxon>
        <taxon>Propionibacteriales</taxon>
        <taxon>Kribbellaceae</taxon>
        <taxon>Kribbella</taxon>
    </lineage>
</organism>
<dbReference type="PANTHER" id="PTHR43289:SF6">
    <property type="entry name" value="SERINE_THREONINE-PROTEIN KINASE NEKL-3"/>
    <property type="match status" value="1"/>
</dbReference>
<evidence type="ECO:0000256" key="8">
    <source>
        <dbReference type="SAM" id="MobiDB-lite"/>
    </source>
</evidence>
<dbReference type="AlphaFoldDB" id="A0A4R7T9L8"/>